<protein>
    <recommendedName>
        <fullName evidence="4">SWIM-type domain-containing protein</fullName>
    </recommendedName>
</protein>
<name>A0A7J6SXB0_PEROL</name>
<keyword evidence="1" id="KW-0812">Transmembrane</keyword>
<evidence type="ECO:0000256" key="1">
    <source>
        <dbReference type="SAM" id="Phobius"/>
    </source>
</evidence>
<evidence type="ECO:0000313" key="3">
    <source>
        <dbReference type="Proteomes" id="UP000574390"/>
    </source>
</evidence>
<feature type="non-terminal residue" evidence="2">
    <location>
        <position position="1"/>
    </location>
</feature>
<sequence length="330" mass="36885">IVLVASVVIVLVASAVTVLVASVVIVLVASVVMVVSSVVMVLGDFTHTGLDGSFRWPDVAANAPTKIRLFCWVHMDRKVKENLPQYISKETENSKEAVEGRRAEFRDDIRALQRAPTDDVFAQGARMFFHKWHQLYPTLAEYFRKQWLCGKAYWYQGCGIANMASLPGLLREMEEYCQDEAAAYTGGSPSINSQSATEGAKWADPVLRAAPGQKETIYTDDSKENYLVASASLAEVVPTQEKLDEIVAQYYNRLHGLPCRDWSDFTEYKAVVQNIFWVKRHDGFSCTCYQGRSPPCIHAIGLQYLEGSPVGGFEMNELLTYGPKPRGRPR</sequence>
<keyword evidence="1" id="KW-1133">Transmembrane helix</keyword>
<proteinExistence type="predicted"/>
<evidence type="ECO:0008006" key="4">
    <source>
        <dbReference type="Google" id="ProtNLM"/>
    </source>
</evidence>
<comment type="caution">
    <text evidence="2">The sequence shown here is derived from an EMBL/GenBank/DDBJ whole genome shotgun (WGS) entry which is preliminary data.</text>
</comment>
<organism evidence="2 3">
    <name type="scientific">Perkinsus olseni</name>
    <name type="common">Perkinsus atlanticus</name>
    <dbReference type="NCBI Taxonomy" id="32597"/>
    <lineage>
        <taxon>Eukaryota</taxon>
        <taxon>Sar</taxon>
        <taxon>Alveolata</taxon>
        <taxon>Perkinsozoa</taxon>
        <taxon>Perkinsea</taxon>
        <taxon>Perkinsida</taxon>
        <taxon>Perkinsidae</taxon>
        <taxon>Perkinsus</taxon>
    </lineage>
</organism>
<dbReference type="EMBL" id="JABANM010011617">
    <property type="protein sequence ID" value="KAF4737395.1"/>
    <property type="molecule type" value="Genomic_DNA"/>
</dbReference>
<accession>A0A7J6SXB0</accession>
<reference evidence="2 3" key="1">
    <citation type="submission" date="2020-04" db="EMBL/GenBank/DDBJ databases">
        <title>Perkinsus olseni comparative genomics.</title>
        <authorList>
            <person name="Bogema D.R."/>
        </authorList>
    </citation>
    <scope>NUCLEOTIDE SEQUENCE [LARGE SCALE GENOMIC DNA]</scope>
    <source>
        <strain evidence="2">ATCC PRA-205</strain>
    </source>
</reference>
<dbReference type="AlphaFoldDB" id="A0A7J6SXB0"/>
<evidence type="ECO:0000313" key="2">
    <source>
        <dbReference type="EMBL" id="KAF4737395.1"/>
    </source>
</evidence>
<keyword evidence="1" id="KW-0472">Membrane</keyword>
<gene>
    <name evidence="2" type="ORF">FOZ62_026193</name>
</gene>
<dbReference type="Proteomes" id="UP000574390">
    <property type="component" value="Unassembled WGS sequence"/>
</dbReference>
<feature type="transmembrane region" description="Helical" evidence="1">
    <location>
        <begin position="6"/>
        <end position="35"/>
    </location>
</feature>